<dbReference type="Pfam" id="PF04014">
    <property type="entry name" value="MazE_antitoxin"/>
    <property type="match status" value="1"/>
</dbReference>
<evidence type="ECO:0000313" key="4">
    <source>
        <dbReference type="Proteomes" id="UP000318437"/>
    </source>
</evidence>
<dbReference type="InterPro" id="IPR037914">
    <property type="entry name" value="SpoVT-AbrB_sf"/>
</dbReference>
<gene>
    <name evidence="3" type="ORF">Pla144_04880</name>
</gene>
<evidence type="ECO:0000259" key="2">
    <source>
        <dbReference type="PROSITE" id="PS51740"/>
    </source>
</evidence>
<proteinExistence type="predicted"/>
<sequence>MKTTLSTKGQIVLPAEFREQDQIAPGQQFEVERLQAGEYLLRKLVVEGEGNVLDWLKSCPETDWFTPIDSESTDSL</sequence>
<keyword evidence="1" id="KW-0238">DNA-binding</keyword>
<dbReference type="SUPFAM" id="SSF89447">
    <property type="entry name" value="AbrB/MazE/MraZ-like"/>
    <property type="match status" value="1"/>
</dbReference>
<name>A0A5C6D4D1_9BACT</name>
<dbReference type="EMBL" id="SJPS01000001">
    <property type="protein sequence ID" value="TWU29709.1"/>
    <property type="molecule type" value="Genomic_DNA"/>
</dbReference>
<evidence type="ECO:0000313" key="3">
    <source>
        <dbReference type="EMBL" id="TWU29709.1"/>
    </source>
</evidence>
<dbReference type="Proteomes" id="UP000318437">
    <property type="component" value="Unassembled WGS sequence"/>
</dbReference>
<dbReference type="Gene3D" id="2.10.260.10">
    <property type="match status" value="1"/>
</dbReference>
<dbReference type="PROSITE" id="PS51740">
    <property type="entry name" value="SPOVT_ABRB"/>
    <property type="match status" value="1"/>
</dbReference>
<feature type="domain" description="SpoVT-AbrB" evidence="2">
    <location>
        <begin position="1"/>
        <end position="46"/>
    </location>
</feature>
<dbReference type="AlphaFoldDB" id="A0A5C6D4D1"/>
<accession>A0A5C6D4D1</accession>
<organism evidence="3 4">
    <name type="scientific">Bythopirellula polymerisocia</name>
    <dbReference type="NCBI Taxonomy" id="2528003"/>
    <lineage>
        <taxon>Bacteria</taxon>
        <taxon>Pseudomonadati</taxon>
        <taxon>Planctomycetota</taxon>
        <taxon>Planctomycetia</taxon>
        <taxon>Pirellulales</taxon>
        <taxon>Lacipirellulaceae</taxon>
        <taxon>Bythopirellula</taxon>
    </lineage>
</organism>
<reference evidence="3 4" key="1">
    <citation type="submission" date="2019-02" db="EMBL/GenBank/DDBJ databases">
        <title>Deep-cultivation of Planctomycetes and their phenomic and genomic characterization uncovers novel biology.</title>
        <authorList>
            <person name="Wiegand S."/>
            <person name="Jogler M."/>
            <person name="Boedeker C."/>
            <person name="Pinto D."/>
            <person name="Vollmers J."/>
            <person name="Rivas-Marin E."/>
            <person name="Kohn T."/>
            <person name="Peeters S.H."/>
            <person name="Heuer A."/>
            <person name="Rast P."/>
            <person name="Oberbeckmann S."/>
            <person name="Bunk B."/>
            <person name="Jeske O."/>
            <person name="Meyerdierks A."/>
            <person name="Storesund J.E."/>
            <person name="Kallscheuer N."/>
            <person name="Luecker S."/>
            <person name="Lage O.M."/>
            <person name="Pohl T."/>
            <person name="Merkel B.J."/>
            <person name="Hornburger P."/>
            <person name="Mueller R.-W."/>
            <person name="Bruemmer F."/>
            <person name="Labrenz M."/>
            <person name="Spormann A.M."/>
            <person name="Op Den Camp H."/>
            <person name="Overmann J."/>
            <person name="Amann R."/>
            <person name="Jetten M.S.M."/>
            <person name="Mascher T."/>
            <person name="Medema M.H."/>
            <person name="Devos D.P."/>
            <person name="Kaster A.-K."/>
            <person name="Ovreas L."/>
            <person name="Rohde M."/>
            <person name="Galperin M.Y."/>
            <person name="Jogler C."/>
        </authorList>
    </citation>
    <scope>NUCLEOTIDE SEQUENCE [LARGE SCALE GENOMIC DNA]</scope>
    <source>
        <strain evidence="3 4">Pla144</strain>
    </source>
</reference>
<dbReference type="RefSeq" id="WP_146447695.1">
    <property type="nucleotide sequence ID" value="NZ_SJPS01000001.1"/>
</dbReference>
<evidence type="ECO:0000256" key="1">
    <source>
        <dbReference type="PROSITE-ProRule" id="PRU01076"/>
    </source>
</evidence>
<dbReference type="InterPro" id="IPR007159">
    <property type="entry name" value="SpoVT-AbrB_dom"/>
</dbReference>
<comment type="caution">
    <text evidence="3">The sequence shown here is derived from an EMBL/GenBank/DDBJ whole genome shotgun (WGS) entry which is preliminary data.</text>
</comment>
<dbReference type="NCBIfam" id="TIGR01439">
    <property type="entry name" value="lp_hng_hel_AbrB"/>
    <property type="match status" value="1"/>
</dbReference>
<dbReference type="GO" id="GO:0003677">
    <property type="term" value="F:DNA binding"/>
    <property type="evidence" value="ECO:0007669"/>
    <property type="project" value="UniProtKB-UniRule"/>
</dbReference>
<keyword evidence="4" id="KW-1185">Reference proteome</keyword>
<protein>
    <recommendedName>
        <fullName evidence="2">SpoVT-AbrB domain-containing protein</fullName>
    </recommendedName>
</protein>
<dbReference type="SMART" id="SM00966">
    <property type="entry name" value="SpoVT_AbrB"/>
    <property type="match status" value="1"/>
</dbReference>
<dbReference type="OrthoDB" id="9811597at2"/>